<gene>
    <name evidence="1" type="ORF">C943_02728</name>
</gene>
<reference evidence="1" key="1">
    <citation type="submission" date="2013-01" db="EMBL/GenBank/DDBJ databases">
        <title>Genome assembly of Mariniradius saccharolyticus AK6.</title>
        <authorList>
            <person name="Vaidya B."/>
            <person name="Khatri I."/>
            <person name="Tanuku N.R.S."/>
            <person name="Subramanian S."/>
            <person name="Pinnaka A."/>
        </authorList>
    </citation>
    <scope>NUCLEOTIDE SEQUENCE [LARGE SCALE GENOMIC DNA]</scope>
    <source>
        <strain evidence="1">AK6</strain>
    </source>
</reference>
<evidence type="ECO:0000313" key="2">
    <source>
        <dbReference type="Proteomes" id="UP000010953"/>
    </source>
</evidence>
<proteinExistence type="predicted"/>
<dbReference type="EMBL" id="AMZY02000026">
    <property type="protein sequence ID" value="EMS30940.1"/>
    <property type="molecule type" value="Genomic_DNA"/>
</dbReference>
<dbReference type="AlphaFoldDB" id="M7X0A6"/>
<name>M7X0A6_9BACT</name>
<evidence type="ECO:0000313" key="1">
    <source>
        <dbReference type="EMBL" id="EMS30940.1"/>
    </source>
</evidence>
<comment type="caution">
    <text evidence="1">The sequence shown here is derived from an EMBL/GenBank/DDBJ whole genome shotgun (WGS) entry which is preliminary data.</text>
</comment>
<dbReference type="InParanoid" id="M7X0A6"/>
<organism evidence="1 2">
    <name type="scientific">Mariniradius saccharolyticus AK6</name>
    <dbReference type="NCBI Taxonomy" id="1239962"/>
    <lineage>
        <taxon>Bacteria</taxon>
        <taxon>Pseudomonadati</taxon>
        <taxon>Bacteroidota</taxon>
        <taxon>Cytophagia</taxon>
        <taxon>Cytophagales</taxon>
        <taxon>Cyclobacteriaceae</taxon>
        <taxon>Mariniradius</taxon>
    </lineage>
</organism>
<keyword evidence="2" id="KW-1185">Reference proteome</keyword>
<dbReference type="Proteomes" id="UP000010953">
    <property type="component" value="Unassembled WGS sequence"/>
</dbReference>
<accession>M7X0A6</accession>
<sequence>MRDLQVGGGSIWEIWEELEGISMESLSKGLGNDQVPFDSLFLFFLFEPEVQS</sequence>
<protein>
    <submittedName>
        <fullName evidence="1">Uncharacterized protein</fullName>
    </submittedName>
</protein>